<dbReference type="InterPro" id="IPR027417">
    <property type="entry name" value="P-loop_NTPase"/>
</dbReference>
<dbReference type="InterPro" id="IPR011335">
    <property type="entry name" value="Restrct_endonuc-II-like"/>
</dbReference>
<evidence type="ECO:0000313" key="2">
    <source>
        <dbReference type="EMBL" id="MFL0205259.1"/>
    </source>
</evidence>
<dbReference type="SUPFAM" id="SSF52540">
    <property type="entry name" value="P-loop containing nucleoside triphosphate hydrolases"/>
    <property type="match status" value="1"/>
</dbReference>
<dbReference type="Proteomes" id="UP001623559">
    <property type="component" value="Unassembled WGS sequence"/>
</dbReference>
<feature type="domain" description="PD-(D/E)XK endonuclease-like" evidence="1">
    <location>
        <begin position="634"/>
        <end position="938"/>
    </location>
</feature>
<dbReference type="InterPro" id="IPR011604">
    <property type="entry name" value="PDDEXK-like_dom_sf"/>
</dbReference>
<evidence type="ECO:0000313" key="3">
    <source>
        <dbReference type="Proteomes" id="UP001623559"/>
    </source>
</evidence>
<dbReference type="SUPFAM" id="SSF52980">
    <property type="entry name" value="Restriction endonuclease-like"/>
    <property type="match status" value="1"/>
</dbReference>
<organism evidence="2 3">
    <name type="scientific">Aquirufa novilacunae</name>
    <dbReference type="NCBI Taxonomy" id="3139305"/>
    <lineage>
        <taxon>Bacteria</taxon>
        <taxon>Pseudomonadati</taxon>
        <taxon>Bacteroidota</taxon>
        <taxon>Cytophagia</taxon>
        <taxon>Cytophagales</taxon>
        <taxon>Flectobacillaceae</taxon>
        <taxon>Aquirufa</taxon>
    </lineage>
</organism>
<gene>
    <name evidence="2" type="ORF">V7S74_00735</name>
</gene>
<protein>
    <submittedName>
        <fullName evidence="2">PD-(D/E)XK nuclease family protein</fullName>
    </submittedName>
</protein>
<comment type="caution">
    <text evidence="2">The sequence shown here is derived from an EMBL/GenBank/DDBJ whole genome shotgun (WGS) entry which is preliminary data.</text>
</comment>
<sequence length="941" mass="107776">MLETFLGKTADHLFQAHGMEGLKDIAVVMPSQRGILYLKKELAFRGDRPFLSPSFFTIEEFALQMSDSVLEDPIDLLFEAYACFKEVDPKIDFDRFVTWGQLMLKDFDTLDLYLVDPTSLFSFLSEAKSIERWGKEFGEDQAEGWITPNTQAYFKLYDSLLEVYIRLKSRLEAKGTTYRGLAYRKLVELLEAGKSLGFKQIYFVGFNALSKSEETIIRLLLRENVAQTLWDVDEYYVKNKHHRAGNWLRDYSNPANPAYLSRGPFHWMGRDLVDKPKQVEILALANPSAQIFVALEQIRTWQAEHGELEQVALVLGDESLLDSLMPYLGEFKDRLNITMGYSLKKSQVFSLIDLWWSFVPMEKYPVSLLKSLKEHPLMQGIPLPTWKETDLYLSTVPENSNLFIPADASFQDCLKSLISLLNSILYKTDKDDWDAESHAVLQALTVLDKLEELASTHTFITVKSGQALCKQLLQQQKLTFEGAEKRSLHVMGLLETRTLDFDRVIVLSLNEGSLPGTRKRESLIPVDIANMAAFSLPTFTQADAVTSYHFYRLLQRPKEVILVYVQNESSSAEVSRFIRQIRYDWVKANPHLKLVEPAIKFSSSVQKENEVTLRIEKTPELIAQIRGILEKRGLSPSSVAMFSSCSLKYYFSQIVNLQQEKQRDDEMGADVFGTWVHKVLELLDKQLISIGGFESSLSVEKKKELIAPLLEKAMEDIREREGNFEIEKGFNYVLQEVAKTLLGNYFEESASWYPEEIKLLAVEQQVETFVSVPVGNESWSIRMKGRIDRLDLKGGSVLRIVDYKTGKVVKQDVDAGESLAETLREEELKTKLFQLWMYKFLVAKELQKSPADRNEFLRSLPSDRIELEPGIISFRNFAGKLISSSLEFSEGESVEAFLQESEEVVSFWVNKLVSTDSVFEKTVNMDQCTYCDFTSICHRNV</sequence>
<reference evidence="2 3" key="1">
    <citation type="submission" date="2024-07" db="EMBL/GenBank/DDBJ databases">
        <authorList>
            <person name="Pitt A."/>
            <person name="Hahn M.W."/>
        </authorList>
    </citation>
    <scope>NUCLEOTIDE SEQUENCE [LARGE SCALE GENOMIC DNA]</scope>
    <source>
        <strain evidence="2 3">2-AUSEE-184A6</strain>
    </source>
</reference>
<dbReference type="Gene3D" id="3.90.320.10">
    <property type="match status" value="1"/>
</dbReference>
<evidence type="ECO:0000259" key="1">
    <source>
        <dbReference type="Pfam" id="PF12705"/>
    </source>
</evidence>
<dbReference type="EMBL" id="JBEWZG010000001">
    <property type="protein sequence ID" value="MFL0205259.1"/>
    <property type="molecule type" value="Genomic_DNA"/>
</dbReference>
<name>A0ABW8ST50_9BACT</name>
<dbReference type="Pfam" id="PF12705">
    <property type="entry name" value="PDDEXK_1"/>
    <property type="match status" value="1"/>
</dbReference>
<accession>A0ABW8ST50</accession>
<dbReference type="InterPro" id="IPR038726">
    <property type="entry name" value="PDDEXK_AddAB-type"/>
</dbReference>
<proteinExistence type="predicted"/>
<dbReference type="RefSeq" id="WP_406776861.1">
    <property type="nucleotide sequence ID" value="NZ_JBEWZG010000001.1"/>
</dbReference>